<dbReference type="Proteomes" id="UP000664795">
    <property type="component" value="Unassembled WGS sequence"/>
</dbReference>
<keyword evidence="5" id="KW-0732">Signal</keyword>
<dbReference type="EMBL" id="JAFMYU010000001">
    <property type="protein sequence ID" value="MBO0929400.1"/>
    <property type="molecule type" value="Genomic_DNA"/>
</dbReference>
<dbReference type="PRINTS" id="PR01023">
    <property type="entry name" value="NAFLGMOTY"/>
</dbReference>
<dbReference type="Pfam" id="PF13488">
    <property type="entry name" value="Gly-zipper_Omp"/>
    <property type="match status" value="1"/>
</dbReference>
<dbReference type="PRINTS" id="PR01021">
    <property type="entry name" value="OMPADOMAIN"/>
</dbReference>
<feature type="signal peptide" evidence="5">
    <location>
        <begin position="1"/>
        <end position="24"/>
    </location>
</feature>
<evidence type="ECO:0000256" key="4">
    <source>
        <dbReference type="PROSITE-ProRule" id="PRU00473"/>
    </source>
</evidence>
<keyword evidence="3" id="KW-0998">Cell outer membrane</keyword>
<dbReference type="PANTHER" id="PTHR30329:SF21">
    <property type="entry name" value="LIPOPROTEIN YIAD-RELATED"/>
    <property type="match status" value="1"/>
</dbReference>
<dbReference type="InterPro" id="IPR050330">
    <property type="entry name" value="Bact_OuterMem_StrucFunc"/>
</dbReference>
<feature type="domain" description="OmpA-like" evidence="6">
    <location>
        <begin position="105"/>
        <end position="223"/>
    </location>
</feature>
<dbReference type="PANTHER" id="PTHR30329">
    <property type="entry name" value="STATOR ELEMENT OF FLAGELLAR MOTOR COMPLEX"/>
    <property type="match status" value="1"/>
</dbReference>
<evidence type="ECO:0000313" key="8">
    <source>
        <dbReference type="Proteomes" id="UP000664795"/>
    </source>
</evidence>
<dbReference type="AlphaFoldDB" id="A0A939G2S4"/>
<evidence type="ECO:0000256" key="5">
    <source>
        <dbReference type="SAM" id="SignalP"/>
    </source>
</evidence>
<comment type="caution">
    <text evidence="7">The sequence shown here is derived from an EMBL/GenBank/DDBJ whole genome shotgun (WGS) entry which is preliminary data.</text>
</comment>
<comment type="subcellular location">
    <subcellularLocation>
        <location evidence="1">Cell outer membrane</location>
    </subcellularLocation>
</comment>
<keyword evidence="8" id="KW-1185">Reference proteome</keyword>
<dbReference type="CDD" id="cd07185">
    <property type="entry name" value="OmpA_C-like"/>
    <property type="match status" value="1"/>
</dbReference>
<evidence type="ECO:0000256" key="3">
    <source>
        <dbReference type="ARBA" id="ARBA00023237"/>
    </source>
</evidence>
<evidence type="ECO:0000313" key="7">
    <source>
        <dbReference type="EMBL" id="MBO0929400.1"/>
    </source>
</evidence>
<name>A0A939G2S4_9BACT</name>
<proteinExistence type="predicted"/>
<organism evidence="7 8">
    <name type="scientific">Fibrella aquatilis</name>
    <dbReference type="NCBI Taxonomy" id="2817059"/>
    <lineage>
        <taxon>Bacteria</taxon>
        <taxon>Pseudomonadati</taxon>
        <taxon>Bacteroidota</taxon>
        <taxon>Cytophagia</taxon>
        <taxon>Cytophagales</taxon>
        <taxon>Spirosomataceae</taxon>
        <taxon>Fibrella</taxon>
    </lineage>
</organism>
<accession>A0A939G2S4</accession>
<keyword evidence="2 4" id="KW-0472">Membrane</keyword>
<gene>
    <name evidence="7" type="ORF">J2I48_00245</name>
</gene>
<dbReference type="Gene3D" id="3.30.1330.60">
    <property type="entry name" value="OmpA-like domain"/>
    <property type="match status" value="1"/>
</dbReference>
<sequence>MSNFIINRNTAIALLLLTSLTASDVLTSCKSVKKNTNKTQRGAGIGAASGAVVGGVIGRKSGNTVLGAILGATVGGAAGAVIGRRMDKQAEELKRDLPNATVERVGEGIKITFNSDILFDVNKYDLKDATKRQLTDFAKTLDKYPDTDLVIEGHADAQGPDDYNLKLSKQRADAVASYLQSLGVRGARIDEKGYGESQPVADNSTEAGRAKNRRVDIAVFANDKLKNDAKAGKVE</sequence>
<dbReference type="Pfam" id="PF00691">
    <property type="entry name" value="OmpA"/>
    <property type="match status" value="1"/>
</dbReference>
<dbReference type="PROSITE" id="PS51123">
    <property type="entry name" value="OMPA_2"/>
    <property type="match status" value="1"/>
</dbReference>
<dbReference type="InterPro" id="IPR036737">
    <property type="entry name" value="OmpA-like_sf"/>
</dbReference>
<dbReference type="InterPro" id="IPR039567">
    <property type="entry name" value="Gly-zipper"/>
</dbReference>
<feature type="chain" id="PRO_5037919724" evidence="5">
    <location>
        <begin position="25"/>
        <end position="235"/>
    </location>
</feature>
<protein>
    <submittedName>
        <fullName evidence="7">OmpA family protein</fullName>
    </submittedName>
</protein>
<evidence type="ECO:0000256" key="2">
    <source>
        <dbReference type="ARBA" id="ARBA00023136"/>
    </source>
</evidence>
<evidence type="ECO:0000259" key="6">
    <source>
        <dbReference type="PROSITE" id="PS51123"/>
    </source>
</evidence>
<dbReference type="RefSeq" id="WP_207333372.1">
    <property type="nucleotide sequence ID" value="NZ_JAFMYU010000001.1"/>
</dbReference>
<dbReference type="GO" id="GO:0009279">
    <property type="term" value="C:cell outer membrane"/>
    <property type="evidence" value="ECO:0007669"/>
    <property type="project" value="UniProtKB-SubCell"/>
</dbReference>
<dbReference type="InterPro" id="IPR006664">
    <property type="entry name" value="OMP_bac"/>
</dbReference>
<dbReference type="InterPro" id="IPR006665">
    <property type="entry name" value="OmpA-like"/>
</dbReference>
<reference evidence="7 8" key="1">
    <citation type="submission" date="2021-03" db="EMBL/GenBank/DDBJ databases">
        <title>Fibrella sp. HMF5036 genome sequencing and assembly.</title>
        <authorList>
            <person name="Kang H."/>
            <person name="Kim H."/>
            <person name="Bae S."/>
            <person name="Joh K."/>
        </authorList>
    </citation>
    <scope>NUCLEOTIDE SEQUENCE [LARGE SCALE GENOMIC DNA]</scope>
    <source>
        <strain evidence="7 8">HMF5036</strain>
    </source>
</reference>
<dbReference type="SUPFAM" id="SSF103088">
    <property type="entry name" value="OmpA-like"/>
    <property type="match status" value="1"/>
</dbReference>
<evidence type="ECO:0000256" key="1">
    <source>
        <dbReference type="ARBA" id="ARBA00004442"/>
    </source>
</evidence>